<dbReference type="Gene3D" id="3.40.630.30">
    <property type="match status" value="1"/>
</dbReference>
<reference evidence="3" key="2">
    <citation type="submission" date="2022-01" db="EMBL/GenBank/DDBJ databases">
        <authorList>
            <person name="Hirooka S."/>
            <person name="Miyagishima S.Y."/>
        </authorList>
    </citation>
    <scope>NUCLEOTIDE SEQUENCE</scope>
    <source>
        <strain evidence="3">NBRC 102759</strain>
    </source>
</reference>
<dbReference type="OrthoDB" id="5573at2759"/>
<dbReference type="GO" id="GO:0008080">
    <property type="term" value="F:N-acetyltransferase activity"/>
    <property type="evidence" value="ECO:0007669"/>
    <property type="project" value="InterPro"/>
</dbReference>
<gene>
    <name evidence="3" type="ORF">GpartN1_g5891.t1</name>
</gene>
<evidence type="ECO:0008006" key="5">
    <source>
        <dbReference type="Google" id="ProtNLM"/>
    </source>
</evidence>
<name>A0A9C7Q1D5_9RHOD</name>
<keyword evidence="2" id="KW-0012">Acyltransferase</keyword>
<dbReference type="GO" id="GO:0005737">
    <property type="term" value="C:cytoplasm"/>
    <property type="evidence" value="ECO:0007669"/>
    <property type="project" value="TreeGrafter"/>
</dbReference>
<keyword evidence="4" id="KW-1185">Reference proteome</keyword>
<evidence type="ECO:0000256" key="1">
    <source>
        <dbReference type="ARBA" id="ARBA00022679"/>
    </source>
</evidence>
<keyword evidence="1" id="KW-0808">Transferase</keyword>
<comment type="caution">
    <text evidence="3">The sequence shown here is derived from an EMBL/GenBank/DDBJ whole genome shotgun (WGS) entry which is preliminary data.</text>
</comment>
<dbReference type="PANTHER" id="PTHR43626:SF4">
    <property type="entry name" value="GCN5-RELATED N-ACETYLTRANSFERASE 2, CHLOROPLASTIC"/>
    <property type="match status" value="1"/>
</dbReference>
<dbReference type="PANTHER" id="PTHR43626">
    <property type="entry name" value="ACYL-COA N-ACYLTRANSFERASE"/>
    <property type="match status" value="1"/>
</dbReference>
<evidence type="ECO:0000313" key="3">
    <source>
        <dbReference type="EMBL" id="GJQ14100.1"/>
    </source>
</evidence>
<reference evidence="3" key="1">
    <citation type="journal article" date="2022" name="Proc. Natl. Acad. Sci. U.S.A.">
        <title>Life cycle and functional genomics of the unicellular red alga Galdieria for elucidating algal and plant evolution and industrial use.</title>
        <authorList>
            <person name="Hirooka S."/>
            <person name="Itabashi T."/>
            <person name="Ichinose T.M."/>
            <person name="Onuma R."/>
            <person name="Fujiwara T."/>
            <person name="Yamashita S."/>
            <person name="Jong L.W."/>
            <person name="Tomita R."/>
            <person name="Iwane A.H."/>
            <person name="Miyagishima S.Y."/>
        </authorList>
    </citation>
    <scope>NUCLEOTIDE SEQUENCE</scope>
    <source>
        <strain evidence="3">NBRC 102759</strain>
    </source>
</reference>
<evidence type="ECO:0000313" key="4">
    <source>
        <dbReference type="Proteomes" id="UP001061958"/>
    </source>
</evidence>
<evidence type="ECO:0000256" key="2">
    <source>
        <dbReference type="ARBA" id="ARBA00023315"/>
    </source>
</evidence>
<sequence>MLFVGPVVSRSSTKVSTLSSIQKGKENLCYSISRETASLPRKVFRKSCLRCSDSGAEGSVPPIVYAKFASQRAILSSSLTDFEVDELNKLLEIVGERKRNPQRFLRALQNSLVVVTARLISDGTLVGLTRAITDGAYNATIVELFTDIRLPKPEIIKRNMVERVIKEARSKIPDCGIVMIAPEQDVAIYEKMNFQVNPRGIRVMGITNHDED</sequence>
<dbReference type="InterPro" id="IPR045039">
    <property type="entry name" value="NSI-like"/>
</dbReference>
<dbReference type="EMBL" id="BQMJ01000051">
    <property type="protein sequence ID" value="GJQ14100.1"/>
    <property type="molecule type" value="Genomic_DNA"/>
</dbReference>
<proteinExistence type="predicted"/>
<protein>
    <recommendedName>
        <fullName evidence="5">N-acetyltransferase domain-containing protein</fullName>
    </recommendedName>
</protein>
<dbReference type="AlphaFoldDB" id="A0A9C7Q1D5"/>
<accession>A0A9C7Q1D5</accession>
<organism evidence="3 4">
    <name type="scientific">Galdieria partita</name>
    <dbReference type="NCBI Taxonomy" id="83374"/>
    <lineage>
        <taxon>Eukaryota</taxon>
        <taxon>Rhodophyta</taxon>
        <taxon>Bangiophyceae</taxon>
        <taxon>Galdieriales</taxon>
        <taxon>Galdieriaceae</taxon>
        <taxon>Galdieria</taxon>
    </lineage>
</organism>
<dbReference type="Proteomes" id="UP001061958">
    <property type="component" value="Unassembled WGS sequence"/>
</dbReference>